<proteinExistence type="predicted"/>
<reference evidence="2 3" key="1">
    <citation type="submission" date="2018-11" db="EMBL/GenBank/DDBJ databases">
        <title>Genome sequencing of Lautropia sp. KCOM 2505 (= ChDC F240).</title>
        <authorList>
            <person name="Kook J.-K."/>
            <person name="Park S.-N."/>
            <person name="Lim Y.K."/>
        </authorList>
    </citation>
    <scope>NUCLEOTIDE SEQUENCE [LARGE SCALE GENOMIC DNA]</scope>
    <source>
        <strain evidence="2 3">KCOM 2505</strain>
    </source>
</reference>
<dbReference type="InterPro" id="IPR029058">
    <property type="entry name" value="AB_hydrolase_fold"/>
</dbReference>
<name>A0A426FTS3_9BURK</name>
<dbReference type="PANTHER" id="PTHR43798">
    <property type="entry name" value="MONOACYLGLYCEROL LIPASE"/>
    <property type="match status" value="1"/>
</dbReference>
<dbReference type="PANTHER" id="PTHR43798:SF33">
    <property type="entry name" value="HYDROLASE, PUTATIVE (AFU_ORTHOLOGUE AFUA_2G14860)-RELATED"/>
    <property type="match status" value="1"/>
</dbReference>
<gene>
    <name evidence="2" type="ORF">EHV23_04475</name>
</gene>
<keyword evidence="3" id="KW-1185">Reference proteome</keyword>
<dbReference type="OrthoDB" id="9793083at2"/>
<dbReference type="GO" id="GO:0016787">
    <property type="term" value="F:hydrolase activity"/>
    <property type="evidence" value="ECO:0007669"/>
    <property type="project" value="UniProtKB-KW"/>
</dbReference>
<evidence type="ECO:0000259" key="1">
    <source>
        <dbReference type="Pfam" id="PF00561"/>
    </source>
</evidence>
<dbReference type="InterPro" id="IPR000073">
    <property type="entry name" value="AB_hydrolase_1"/>
</dbReference>
<comment type="caution">
    <text evidence="2">The sequence shown here is derived from an EMBL/GenBank/DDBJ whole genome shotgun (WGS) entry which is preliminary data.</text>
</comment>
<dbReference type="GO" id="GO:0016020">
    <property type="term" value="C:membrane"/>
    <property type="evidence" value="ECO:0007669"/>
    <property type="project" value="TreeGrafter"/>
</dbReference>
<dbReference type="AlphaFoldDB" id="A0A426FTS3"/>
<dbReference type="Proteomes" id="UP000270261">
    <property type="component" value="Unassembled WGS sequence"/>
</dbReference>
<dbReference type="Pfam" id="PF00561">
    <property type="entry name" value="Abhydrolase_1"/>
    <property type="match status" value="1"/>
</dbReference>
<accession>A0A426FTS3</accession>
<protein>
    <submittedName>
        <fullName evidence="2">Alpha/beta hydrolase</fullName>
    </submittedName>
</protein>
<sequence length="247" mass="26968">MTSSLHYQNAELVYRTGGQEGAPTIVLLHGGLGSMEDFAPLLPRLQQQFRTVEIDTRGHGLSTRGDAPLTYAQIADDVRHIVDAIGLAAFHLFGFSDGGTAAYRIAAEDGRVQSVLTVGAQWHSRDTPRDMFENLTVADMREHMPTQIAAYEKRNPKPDLPSLVADLRRLWMDDTAAGFPDESVAGIGAPVLAVRGEADFLLSLDALSALQKVLPDAHLMNVPFASHEVIREQPDMLWAAMKVFHAG</sequence>
<dbReference type="SUPFAM" id="SSF53474">
    <property type="entry name" value="alpha/beta-Hydrolases"/>
    <property type="match status" value="1"/>
</dbReference>
<organism evidence="2 3">
    <name type="scientific">Lautropia dentalis</name>
    <dbReference type="NCBI Taxonomy" id="2490857"/>
    <lineage>
        <taxon>Bacteria</taxon>
        <taxon>Pseudomonadati</taxon>
        <taxon>Pseudomonadota</taxon>
        <taxon>Betaproteobacteria</taxon>
        <taxon>Burkholderiales</taxon>
        <taxon>Burkholderiaceae</taxon>
        <taxon>Lautropia</taxon>
    </lineage>
</organism>
<keyword evidence="2" id="KW-0378">Hydrolase</keyword>
<feature type="domain" description="AB hydrolase-1" evidence="1">
    <location>
        <begin position="23"/>
        <end position="176"/>
    </location>
</feature>
<evidence type="ECO:0000313" key="3">
    <source>
        <dbReference type="Proteomes" id="UP000270261"/>
    </source>
</evidence>
<dbReference type="Gene3D" id="3.40.50.1820">
    <property type="entry name" value="alpha/beta hydrolase"/>
    <property type="match status" value="1"/>
</dbReference>
<dbReference type="InterPro" id="IPR050266">
    <property type="entry name" value="AB_hydrolase_sf"/>
</dbReference>
<evidence type="ECO:0000313" key="2">
    <source>
        <dbReference type="EMBL" id="RRN46091.1"/>
    </source>
</evidence>
<dbReference type="EMBL" id="RRUE01000001">
    <property type="protein sequence ID" value="RRN46091.1"/>
    <property type="molecule type" value="Genomic_DNA"/>
</dbReference>